<accession>A0A7J6FG47</accession>
<dbReference type="Gene3D" id="1.20.5.1700">
    <property type="match status" value="1"/>
</dbReference>
<feature type="transmembrane region" description="Helical" evidence="3">
    <location>
        <begin position="727"/>
        <end position="746"/>
    </location>
</feature>
<evidence type="ECO:0000313" key="6">
    <source>
        <dbReference type="Proteomes" id="UP000525078"/>
    </source>
</evidence>
<keyword evidence="3" id="KW-0812">Transmembrane</keyword>
<evidence type="ECO:0000313" key="7">
    <source>
        <dbReference type="Proteomes" id="UP000583929"/>
    </source>
</evidence>
<evidence type="ECO:0000256" key="1">
    <source>
        <dbReference type="SAM" id="Coils"/>
    </source>
</evidence>
<dbReference type="GO" id="GO:0000793">
    <property type="term" value="C:condensed chromosome"/>
    <property type="evidence" value="ECO:0007669"/>
    <property type="project" value="TreeGrafter"/>
</dbReference>
<comment type="caution">
    <text evidence="4">The sequence shown here is derived from an EMBL/GenBank/DDBJ whole genome shotgun (WGS) entry which is preliminary data.</text>
</comment>
<keyword evidence="1" id="KW-0175">Coiled coil</keyword>
<dbReference type="PANTHER" id="PTHR43941:SF1">
    <property type="entry name" value="STRUCTURAL MAINTENANCE OF CHROMOSOMES PROTEIN 2"/>
    <property type="match status" value="1"/>
</dbReference>
<proteinExistence type="predicted"/>
<dbReference type="PANTHER" id="PTHR43941">
    <property type="entry name" value="STRUCTURAL MAINTENANCE OF CHROMOSOMES PROTEIN 2"/>
    <property type="match status" value="1"/>
</dbReference>
<dbReference type="AlphaFoldDB" id="A0A7J6FG47"/>
<dbReference type="EMBL" id="JAATIQ010000216">
    <property type="protein sequence ID" value="KAF4369672.1"/>
    <property type="molecule type" value="Genomic_DNA"/>
</dbReference>
<organism evidence="4 7">
    <name type="scientific">Cannabis sativa</name>
    <name type="common">Hemp</name>
    <name type="synonym">Marijuana</name>
    <dbReference type="NCBI Taxonomy" id="3483"/>
    <lineage>
        <taxon>Eukaryota</taxon>
        <taxon>Viridiplantae</taxon>
        <taxon>Streptophyta</taxon>
        <taxon>Embryophyta</taxon>
        <taxon>Tracheophyta</taxon>
        <taxon>Spermatophyta</taxon>
        <taxon>Magnoliopsida</taxon>
        <taxon>eudicotyledons</taxon>
        <taxon>Gunneridae</taxon>
        <taxon>Pentapetalae</taxon>
        <taxon>rosids</taxon>
        <taxon>fabids</taxon>
        <taxon>Rosales</taxon>
        <taxon>Cannabaceae</taxon>
        <taxon>Cannabis</taxon>
    </lineage>
</organism>
<feature type="coiled-coil region" evidence="1">
    <location>
        <begin position="565"/>
        <end position="634"/>
    </location>
</feature>
<dbReference type="EMBL" id="JAATIP010000005">
    <property type="protein sequence ID" value="KAF4395815.1"/>
    <property type="molecule type" value="Genomic_DNA"/>
</dbReference>
<protein>
    <submittedName>
        <fullName evidence="4">Uncharacterized protein</fullName>
    </submittedName>
</protein>
<dbReference type="Proteomes" id="UP000525078">
    <property type="component" value="Unassembled WGS sequence"/>
</dbReference>
<feature type="region of interest" description="Disordered" evidence="2">
    <location>
        <begin position="1"/>
        <end position="40"/>
    </location>
</feature>
<feature type="coiled-coil region" evidence="1">
    <location>
        <begin position="690"/>
        <end position="724"/>
    </location>
</feature>
<dbReference type="GO" id="GO:0007076">
    <property type="term" value="P:mitotic chromosome condensation"/>
    <property type="evidence" value="ECO:0007669"/>
    <property type="project" value="TreeGrafter"/>
</dbReference>
<feature type="coiled-coil region" evidence="1">
    <location>
        <begin position="69"/>
        <end position="110"/>
    </location>
</feature>
<keyword evidence="3" id="KW-0472">Membrane</keyword>
<gene>
    <name evidence="5" type="ORF">F8388_018089</name>
    <name evidence="4" type="ORF">G4B88_020199</name>
</gene>
<feature type="coiled-coil region" evidence="1">
    <location>
        <begin position="207"/>
        <end position="501"/>
    </location>
</feature>
<evidence type="ECO:0000313" key="4">
    <source>
        <dbReference type="EMBL" id="KAF4369672.1"/>
    </source>
</evidence>
<evidence type="ECO:0000313" key="5">
    <source>
        <dbReference type="EMBL" id="KAF4395815.1"/>
    </source>
</evidence>
<keyword evidence="7" id="KW-1185">Reference proteome</keyword>
<sequence>MAKKKASQQPKVPRQEALVQSDHRAEQMSDATPIPPMAAVVDDFPDKLQSLKSLNSRLLKETFERRQQMESLVQDKEALESELARSGQEKNALESELTRVSEESLGLELEKGVFRVFLNAQVAQMGVVFDGLVREKIVEVDRVKSENEVEIRSLKSEVNKLVDSLQSERSEVKRVCLERDDLRKDFDVLVQEATLLKKKVVDTETRERLMKEEVEKLKIQCEGLMEERVEKETALEVLKKEKDLAERKLGVSQKLIVEFRSVNERILSEKNDIEREKNGLERQIGELEKEVEQRNDTVSNLKREVAAMEASILESERFNRESVNGMEAEIKSLKEETKVKEQDIKKLQSQLYEVELTLKMATIEVDDKQRMIEELAEKKTQIEDEFRNQEDEIVKLNKEVGELRDALFSLRTSYSDQEEENNQLLSELSNSKDAIGHVEMELKSLKEEKESNIRKLQSQLHEAEVALNMTTMEVKDKQRNIDELAEQKYQIEEEFANQGNEIVKLHKEMGKLKDALLELRTSCKDREERNKQLLSEVSNNKDALHHLTLQKNEAQNAFDGEKKIVENLKLVISEREKRIEEVTKESQALSDEHEKLLKKTKETEKQLGSLVKERDAAQNSLLEVQTKMEEWKAKVEFAGINSERALTLLKKTAAMVSVTQSEEGSKDGKKDVVIRQRKLEGEAQPYVTELEAIQNAFRNKEKMVEDMKQQVEHLKRSTAEARKQKSIWTLITSATIFAAASFAYAAKGR</sequence>
<dbReference type="GO" id="GO:0003682">
    <property type="term" value="F:chromatin binding"/>
    <property type="evidence" value="ECO:0007669"/>
    <property type="project" value="TreeGrafter"/>
</dbReference>
<dbReference type="Proteomes" id="UP000583929">
    <property type="component" value="Unassembled WGS sequence"/>
</dbReference>
<dbReference type="GO" id="GO:0000785">
    <property type="term" value="C:chromatin"/>
    <property type="evidence" value="ECO:0007669"/>
    <property type="project" value="TreeGrafter"/>
</dbReference>
<keyword evidence="3" id="KW-1133">Transmembrane helix</keyword>
<evidence type="ECO:0000256" key="2">
    <source>
        <dbReference type="SAM" id="MobiDB-lite"/>
    </source>
</evidence>
<evidence type="ECO:0000256" key="3">
    <source>
        <dbReference type="SAM" id="Phobius"/>
    </source>
</evidence>
<reference evidence="6 7" key="1">
    <citation type="journal article" date="2020" name="bioRxiv">
        <title>Sequence and annotation of 42 cannabis genomes reveals extensive copy number variation in cannabinoid synthesis and pathogen resistance genes.</title>
        <authorList>
            <person name="Mckernan K.J."/>
            <person name="Helbert Y."/>
            <person name="Kane L.T."/>
            <person name="Ebling H."/>
            <person name="Zhang L."/>
            <person name="Liu B."/>
            <person name="Eaton Z."/>
            <person name="Mclaughlin S."/>
            <person name="Kingan S."/>
            <person name="Baybayan P."/>
            <person name="Concepcion G."/>
            <person name="Jordan M."/>
            <person name="Riva A."/>
            <person name="Barbazuk W."/>
            <person name="Harkins T."/>
        </authorList>
    </citation>
    <scope>NUCLEOTIDE SEQUENCE [LARGE SCALE GENOMIC DNA]</scope>
    <source>
        <strain evidence="6 7">cv. Jamaican Lion 4</strain>
        <strain evidence="4">Father</strain>
        <strain evidence="5">Mother</strain>
        <tissue evidence="4">Leaf</tissue>
    </source>
</reference>
<dbReference type="Gene3D" id="1.10.287.1490">
    <property type="match status" value="1"/>
</dbReference>
<name>A0A7J6FG47_CANSA</name>
<dbReference type="GO" id="GO:0000796">
    <property type="term" value="C:condensin complex"/>
    <property type="evidence" value="ECO:0007669"/>
    <property type="project" value="TreeGrafter"/>
</dbReference>